<proteinExistence type="predicted"/>
<organism evidence="1 2">
    <name type="scientific">Rhizophagus clarus</name>
    <dbReference type="NCBI Taxonomy" id="94130"/>
    <lineage>
        <taxon>Eukaryota</taxon>
        <taxon>Fungi</taxon>
        <taxon>Fungi incertae sedis</taxon>
        <taxon>Mucoromycota</taxon>
        <taxon>Glomeromycotina</taxon>
        <taxon>Glomeromycetes</taxon>
        <taxon>Glomerales</taxon>
        <taxon>Glomeraceae</taxon>
        <taxon>Rhizophagus</taxon>
    </lineage>
</organism>
<evidence type="ECO:0000313" key="2">
    <source>
        <dbReference type="Proteomes" id="UP000615446"/>
    </source>
</evidence>
<dbReference type="Proteomes" id="UP000615446">
    <property type="component" value="Unassembled WGS sequence"/>
</dbReference>
<comment type="caution">
    <text evidence="1">The sequence shown here is derived from an EMBL/GenBank/DDBJ whole genome shotgun (WGS) entry which is preliminary data.</text>
</comment>
<accession>A0A8H3QP66</accession>
<reference evidence="1" key="1">
    <citation type="submission" date="2019-10" db="EMBL/GenBank/DDBJ databases">
        <title>Conservation and host-specific expression of non-tandemly repeated heterogenous ribosome RNA gene in arbuscular mycorrhizal fungi.</title>
        <authorList>
            <person name="Maeda T."/>
            <person name="Kobayashi Y."/>
            <person name="Nakagawa T."/>
            <person name="Ezawa T."/>
            <person name="Yamaguchi K."/>
            <person name="Bino T."/>
            <person name="Nishimoto Y."/>
            <person name="Shigenobu S."/>
            <person name="Kawaguchi M."/>
        </authorList>
    </citation>
    <scope>NUCLEOTIDE SEQUENCE</scope>
    <source>
        <strain evidence="1">HR1</strain>
    </source>
</reference>
<sequence>MKSYSSVTWLMRLEPKRKYAKNILENKSKFFCNLILKVGRNIRTLKKKVLRHRIRKRIFVRCRLIVFVLRETDVKLELVKRIVTKKKFFHSDITMNVYIFLVINRILMNFF</sequence>
<protein>
    <submittedName>
        <fullName evidence="1">Uncharacterized protein</fullName>
    </submittedName>
</protein>
<dbReference type="AlphaFoldDB" id="A0A8H3QP66"/>
<gene>
    <name evidence="1" type="ORF">RCL2_001100400</name>
</gene>
<name>A0A8H3QP66_9GLOM</name>
<evidence type="ECO:0000313" key="1">
    <source>
        <dbReference type="EMBL" id="GES83854.1"/>
    </source>
</evidence>
<dbReference type="EMBL" id="BLAL01000074">
    <property type="protein sequence ID" value="GES83854.1"/>
    <property type="molecule type" value="Genomic_DNA"/>
</dbReference>